<proteinExistence type="predicted"/>
<reference evidence="1" key="1">
    <citation type="journal article" date="2014" name="Front. Microbiol.">
        <title>High frequency of phylogenetically diverse reductive dehalogenase-homologous genes in deep subseafloor sedimentary metagenomes.</title>
        <authorList>
            <person name="Kawai M."/>
            <person name="Futagami T."/>
            <person name="Toyoda A."/>
            <person name="Takaki Y."/>
            <person name="Nishi S."/>
            <person name="Hori S."/>
            <person name="Arai W."/>
            <person name="Tsubouchi T."/>
            <person name="Morono Y."/>
            <person name="Uchiyama I."/>
            <person name="Ito T."/>
            <person name="Fujiyama A."/>
            <person name="Inagaki F."/>
            <person name="Takami H."/>
        </authorList>
    </citation>
    <scope>NUCLEOTIDE SEQUENCE</scope>
    <source>
        <strain evidence="1">Expedition CK06-06</strain>
    </source>
</reference>
<dbReference type="EMBL" id="BART01012208">
    <property type="protein sequence ID" value="GAG78213.1"/>
    <property type="molecule type" value="Genomic_DNA"/>
</dbReference>
<accession>X1B1S0</accession>
<comment type="caution">
    <text evidence="1">The sequence shown here is derived from an EMBL/GenBank/DDBJ whole genome shotgun (WGS) entry which is preliminary data.</text>
</comment>
<sequence length="53" mass="6305">SGIKDKEFLIEMILSMVDKLELYAEYIPRRKLVLFNTMANINEKQKLMDVDKE</sequence>
<gene>
    <name evidence="1" type="ORF">S01H4_25610</name>
</gene>
<evidence type="ECO:0000313" key="1">
    <source>
        <dbReference type="EMBL" id="GAG78213.1"/>
    </source>
</evidence>
<dbReference type="AlphaFoldDB" id="X1B1S0"/>
<protein>
    <submittedName>
        <fullName evidence="1">Uncharacterized protein</fullName>
    </submittedName>
</protein>
<name>X1B1S0_9ZZZZ</name>
<organism evidence="1">
    <name type="scientific">marine sediment metagenome</name>
    <dbReference type="NCBI Taxonomy" id="412755"/>
    <lineage>
        <taxon>unclassified sequences</taxon>
        <taxon>metagenomes</taxon>
        <taxon>ecological metagenomes</taxon>
    </lineage>
</organism>
<feature type="non-terminal residue" evidence="1">
    <location>
        <position position="1"/>
    </location>
</feature>